<sequence>MTLISIKEICEKLSVAGRLKYRPLCVYGADEAPEGAVKSSTVDRCIARAMFMMASTEGVPAFYVAGDDEACCMGGRSWMGFIEPHPLLKYFVTVGHKDFRGGAAERLKASPELFEKSRQALGRITPPDRYIVVSPCSYIKDDPGVLSILVFGYGEQVRNLAGLAQFDEYEQFSVVVTPGGPSCATYITYPAGLAEKAPKNTVFLGPTDPTGNVWFPPELMAMGIPIRKARQMAESLEESFIVKRAKVAYPERKV</sequence>
<gene>
    <name evidence="1" type="ordered locus">Mtc_2481</name>
</gene>
<protein>
    <submittedName>
        <fullName evidence="1">Uncharacterized protein conserved in archaea</fullName>
    </submittedName>
</protein>
<evidence type="ECO:0000313" key="1">
    <source>
        <dbReference type="EMBL" id="AFD01206.1"/>
    </source>
</evidence>
<dbReference type="GeneID" id="11972659"/>
<dbReference type="Pfam" id="PF02596">
    <property type="entry name" value="DUF169"/>
    <property type="match status" value="1"/>
</dbReference>
<name>H8I7J6_METCZ</name>
<accession>H8I7J6</accession>
<dbReference type="eggNOG" id="arCOG02290">
    <property type="taxonomic scope" value="Archaea"/>
</dbReference>
<evidence type="ECO:0000313" key="2">
    <source>
        <dbReference type="Proteomes" id="UP000005233"/>
    </source>
</evidence>
<proteinExistence type="predicted"/>
<dbReference type="InterPro" id="IPR003748">
    <property type="entry name" value="DUF169"/>
</dbReference>
<keyword evidence="2" id="KW-1185">Reference proteome</keyword>
<dbReference type="KEGG" id="mez:Mtc_2481"/>
<organism evidence="1 2">
    <name type="scientific">Methanocella conradii (strain DSM 24694 / JCM 17849 / CGMCC 1.5162 / HZ254)</name>
    <dbReference type="NCBI Taxonomy" id="1041930"/>
    <lineage>
        <taxon>Archaea</taxon>
        <taxon>Methanobacteriati</taxon>
        <taxon>Methanobacteriota</taxon>
        <taxon>Stenosarchaea group</taxon>
        <taxon>Methanomicrobia</taxon>
        <taxon>Methanocellales</taxon>
        <taxon>Methanocellaceae</taxon>
        <taxon>Methanocella</taxon>
    </lineage>
</organism>
<dbReference type="OrthoDB" id="68503at2157"/>
<dbReference type="EMBL" id="CP003243">
    <property type="protein sequence ID" value="AFD01206.1"/>
    <property type="molecule type" value="Genomic_DNA"/>
</dbReference>
<dbReference type="RefSeq" id="WP_014407037.1">
    <property type="nucleotide sequence ID" value="NC_017034.1"/>
</dbReference>
<dbReference type="Proteomes" id="UP000005233">
    <property type="component" value="Chromosome"/>
</dbReference>
<dbReference type="STRING" id="1041930.Mtc_2481"/>
<reference evidence="1 2" key="1">
    <citation type="journal article" date="2012" name="J. Bacteriol.">
        <title>Complete genome sequence of a thermophilic methanogen, Methanocella conradii HZ254, isolated from Chinese rice field soil.</title>
        <authorList>
            <person name="Lu Z."/>
            <person name="Lu Y."/>
        </authorList>
    </citation>
    <scope>NUCLEOTIDE SEQUENCE [LARGE SCALE GENOMIC DNA]</scope>
    <source>
        <strain evidence="2">DSM 24694 / JCM 17849 / CGMCC 1.5162 / HZ254</strain>
    </source>
</reference>
<dbReference type="HOGENOM" id="CLU_1092427_0_0_2"/>
<dbReference type="AlphaFoldDB" id="H8I7J6"/>